<dbReference type="PIRSF" id="PIRSF001263">
    <property type="entry name" value="Cyanate_hydratas"/>
    <property type="match status" value="1"/>
</dbReference>
<keyword evidence="5" id="KW-1185">Reference proteome</keyword>
<evidence type="ECO:0000256" key="1">
    <source>
        <dbReference type="ARBA" id="ARBA00003561"/>
    </source>
</evidence>
<evidence type="ECO:0000259" key="3">
    <source>
        <dbReference type="SMART" id="SM01116"/>
    </source>
</evidence>
<dbReference type="GeneID" id="25727228"/>
<dbReference type="GO" id="GO:0003677">
    <property type="term" value="F:DNA binding"/>
    <property type="evidence" value="ECO:0007669"/>
    <property type="project" value="InterPro"/>
</dbReference>
<organism evidence="4 5">
    <name type="scientific">Monoraphidium neglectum</name>
    <dbReference type="NCBI Taxonomy" id="145388"/>
    <lineage>
        <taxon>Eukaryota</taxon>
        <taxon>Viridiplantae</taxon>
        <taxon>Chlorophyta</taxon>
        <taxon>core chlorophytes</taxon>
        <taxon>Chlorophyceae</taxon>
        <taxon>CS clade</taxon>
        <taxon>Sphaeropleales</taxon>
        <taxon>Selenastraceae</taxon>
        <taxon>Monoraphidium</taxon>
    </lineage>
</organism>
<dbReference type="RefSeq" id="XP_013905956.1">
    <property type="nucleotide sequence ID" value="XM_014050502.1"/>
</dbReference>
<dbReference type="Gene3D" id="3.30.1160.10">
    <property type="entry name" value="Cyanate lyase, C-terminal domain"/>
    <property type="match status" value="1"/>
</dbReference>
<dbReference type="Gene3D" id="1.10.260.40">
    <property type="entry name" value="lambda repressor-like DNA-binding domains"/>
    <property type="match status" value="1"/>
</dbReference>
<dbReference type="EMBL" id="KK100313">
    <property type="protein sequence ID" value="KIZ06937.1"/>
    <property type="molecule type" value="Genomic_DNA"/>
</dbReference>
<accession>A0A0D2N3I5</accession>
<dbReference type="GO" id="GO:0008824">
    <property type="term" value="F:cyanate hydratase activity"/>
    <property type="evidence" value="ECO:0007669"/>
    <property type="project" value="UniProtKB-EC"/>
</dbReference>
<dbReference type="InterPro" id="IPR008076">
    <property type="entry name" value="Cyanase"/>
</dbReference>
<proteinExistence type="predicted"/>
<dbReference type="InterPro" id="IPR010982">
    <property type="entry name" value="Lambda_DNA-bd_dom_sf"/>
</dbReference>
<dbReference type="SUPFAM" id="SSF55234">
    <property type="entry name" value="Cyanase C-terminal domain"/>
    <property type="match status" value="1"/>
</dbReference>
<dbReference type="SUPFAM" id="SSF47413">
    <property type="entry name" value="lambda repressor-like DNA-binding domains"/>
    <property type="match status" value="1"/>
</dbReference>
<comment type="function">
    <text evidence="1">Catalyzes the reaction of cyanate with bicarbonate to produce ammonia and carbon dioxide.</text>
</comment>
<dbReference type="STRING" id="145388.A0A0D2N3I5"/>
<dbReference type="EC" id="4.2.1.104" evidence="4"/>
<dbReference type="PANTHER" id="PTHR34186">
    <property type="entry name" value="CYANATE HYDRATASE"/>
    <property type="match status" value="1"/>
</dbReference>
<dbReference type="PANTHER" id="PTHR34186:SF2">
    <property type="entry name" value="CYANATE HYDRATASE"/>
    <property type="match status" value="1"/>
</dbReference>
<name>A0A0D2N3I5_9CHLO</name>
<evidence type="ECO:0000313" key="5">
    <source>
        <dbReference type="Proteomes" id="UP000054498"/>
    </source>
</evidence>
<dbReference type="OrthoDB" id="10019422at2759"/>
<keyword evidence="2 4" id="KW-0456">Lyase</keyword>
<protein>
    <submittedName>
        <fullName evidence="4">Cyanate lyase</fullName>
        <ecNumber evidence="4">4.2.1.104</ecNumber>
    </submittedName>
</protein>
<evidence type="ECO:0000313" key="4">
    <source>
        <dbReference type="EMBL" id="KIZ06937.1"/>
    </source>
</evidence>
<dbReference type="InterPro" id="IPR036581">
    <property type="entry name" value="Cyanate_lyase_C_sf"/>
</dbReference>
<dbReference type="Proteomes" id="UP000054498">
    <property type="component" value="Unassembled WGS sequence"/>
</dbReference>
<dbReference type="InterPro" id="IPR003712">
    <property type="entry name" value="Cyanate_lyase_C"/>
</dbReference>
<feature type="domain" description="Cyanate lyase C-terminal" evidence="3">
    <location>
        <begin position="72"/>
        <end position="145"/>
    </location>
</feature>
<sequence>MGKVERLIAAKEKSGKTFSQIANEVGLTNVYTAQLFYNQQQLQPNTVAALRKAVPALTDDDVAVMQRVPHRSFSPEVLQEPSLYRVYEALCHSGDSIKALINEHCGDGIMSAIGFYATVDKAVGLEGEPRIIITFNGKFLPYTEQKVGRAGSRLLLGAASP</sequence>
<gene>
    <name evidence="4" type="ORF">MNEG_1010</name>
</gene>
<reference evidence="4 5" key="1">
    <citation type="journal article" date="2013" name="BMC Genomics">
        <title>Reconstruction of the lipid metabolism for the microalga Monoraphidium neglectum from its genome sequence reveals characteristics suitable for biofuel production.</title>
        <authorList>
            <person name="Bogen C."/>
            <person name="Al-Dilaimi A."/>
            <person name="Albersmeier A."/>
            <person name="Wichmann J."/>
            <person name="Grundmann M."/>
            <person name="Rupp O."/>
            <person name="Lauersen K.J."/>
            <person name="Blifernez-Klassen O."/>
            <person name="Kalinowski J."/>
            <person name="Goesmann A."/>
            <person name="Mussgnug J.H."/>
            <person name="Kruse O."/>
        </authorList>
    </citation>
    <scope>NUCLEOTIDE SEQUENCE [LARGE SCALE GENOMIC DNA]</scope>
    <source>
        <strain evidence="4 5">SAG 48.87</strain>
    </source>
</reference>
<dbReference type="SMART" id="SM01116">
    <property type="entry name" value="Cyanate_lyase"/>
    <property type="match status" value="1"/>
</dbReference>
<dbReference type="Pfam" id="PF02560">
    <property type="entry name" value="Cyanate_lyase"/>
    <property type="match status" value="1"/>
</dbReference>
<dbReference type="PRINTS" id="PR01693">
    <property type="entry name" value="CYANASE"/>
</dbReference>
<evidence type="ECO:0000256" key="2">
    <source>
        <dbReference type="ARBA" id="ARBA00023239"/>
    </source>
</evidence>
<dbReference type="AlphaFoldDB" id="A0A0D2N3I5"/>
<dbReference type="KEGG" id="mng:MNEG_1010"/>